<comment type="caution">
    <text evidence="1">The sequence shown here is derived from an EMBL/GenBank/DDBJ whole genome shotgun (WGS) entry which is preliminary data.</text>
</comment>
<accession>A0A918XYR7</accession>
<evidence type="ECO:0000313" key="2">
    <source>
        <dbReference type="Proteomes" id="UP000608955"/>
    </source>
</evidence>
<dbReference type="EMBL" id="BMVF01000001">
    <property type="protein sequence ID" value="GHD83947.1"/>
    <property type="molecule type" value="Genomic_DNA"/>
</dbReference>
<sequence>MPPLPYAPEVYDPRRIAYAAELAQGTERFHEPRREDCPWCGSERLRTRLSAPDLLQHKPGSFTLDQCRDCGHTFQNPRLTAAGLAFYHRDFDEGDPDGLADPALATRRGHRRHRDDARLLRGLGEPESWLDVGTGHAHFPAAAREVFPYTSFDGLDPTERVRRAVCEERIEEAHVGHLADPHVTARLRGRYDVVSVFHHLAHVPDPRAELRGALTALRPGGHLLVELPDPRCLFALLLGKWWLPHGQPRHLHLIPLCNLRAELESRGCTVLVTDRRTPHTPNDLSAALALFLARLLPPADAPWRSAPPSALRRGLRALLAALTSPLVDAAALVDLLLSPLLRHVPGLSNTYRIIARKDTP</sequence>
<dbReference type="RefSeq" id="WP_190175699.1">
    <property type="nucleotide sequence ID" value="NZ_BMVF01000001.1"/>
</dbReference>
<dbReference type="CDD" id="cd02440">
    <property type="entry name" value="AdoMet_MTases"/>
    <property type="match status" value="1"/>
</dbReference>
<dbReference type="AlphaFoldDB" id="A0A918XYR7"/>
<dbReference type="InterPro" id="IPR029063">
    <property type="entry name" value="SAM-dependent_MTases_sf"/>
</dbReference>
<dbReference type="GO" id="GO:0008168">
    <property type="term" value="F:methyltransferase activity"/>
    <property type="evidence" value="ECO:0007669"/>
    <property type="project" value="UniProtKB-KW"/>
</dbReference>
<dbReference type="Pfam" id="PF13489">
    <property type="entry name" value="Methyltransf_23"/>
    <property type="match status" value="1"/>
</dbReference>
<keyword evidence="1" id="KW-0489">Methyltransferase</keyword>
<dbReference type="Proteomes" id="UP000608955">
    <property type="component" value="Unassembled WGS sequence"/>
</dbReference>
<reference evidence="1" key="2">
    <citation type="submission" date="2020-09" db="EMBL/GenBank/DDBJ databases">
        <authorList>
            <person name="Sun Q."/>
            <person name="Ohkuma M."/>
        </authorList>
    </citation>
    <scope>NUCLEOTIDE SEQUENCE</scope>
    <source>
        <strain evidence="1">JCM 4654</strain>
    </source>
</reference>
<proteinExistence type="predicted"/>
<protein>
    <submittedName>
        <fullName evidence="1">Methyltransferase type 12</fullName>
    </submittedName>
</protein>
<reference evidence="1" key="1">
    <citation type="journal article" date="2014" name="Int. J. Syst. Evol. Microbiol.">
        <title>Complete genome sequence of Corynebacterium casei LMG S-19264T (=DSM 44701T), isolated from a smear-ripened cheese.</title>
        <authorList>
            <consortium name="US DOE Joint Genome Institute (JGI-PGF)"/>
            <person name="Walter F."/>
            <person name="Albersmeier A."/>
            <person name="Kalinowski J."/>
            <person name="Ruckert C."/>
        </authorList>
    </citation>
    <scope>NUCLEOTIDE SEQUENCE</scope>
    <source>
        <strain evidence="1">JCM 4654</strain>
    </source>
</reference>
<name>A0A918XYR7_9ACTN</name>
<organism evidence="1 2">
    <name type="scientific">Streptomyces naganishii JCM 4654</name>
    <dbReference type="NCBI Taxonomy" id="1306179"/>
    <lineage>
        <taxon>Bacteria</taxon>
        <taxon>Bacillati</taxon>
        <taxon>Actinomycetota</taxon>
        <taxon>Actinomycetes</taxon>
        <taxon>Kitasatosporales</taxon>
        <taxon>Streptomycetaceae</taxon>
        <taxon>Streptomyces</taxon>
    </lineage>
</organism>
<keyword evidence="1" id="KW-0808">Transferase</keyword>
<evidence type="ECO:0000313" key="1">
    <source>
        <dbReference type="EMBL" id="GHD83947.1"/>
    </source>
</evidence>
<dbReference type="SUPFAM" id="SSF53335">
    <property type="entry name" value="S-adenosyl-L-methionine-dependent methyltransferases"/>
    <property type="match status" value="1"/>
</dbReference>
<dbReference type="Gene3D" id="3.40.50.150">
    <property type="entry name" value="Vaccinia Virus protein VP39"/>
    <property type="match status" value="1"/>
</dbReference>
<gene>
    <name evidence="1" type="ORF">GCM10010508_01610</name>
</gene>
<keyword evidence="2" id="KW-1185">Reference proteome</keyword>
<dbReference type="GO" id="GO:0032259">
    <property type="term" value="P:methylation"/>
    <property type="evidence" value="ECO:0007669"/>
    <property type="project" value="UniProtKB-KW"/>
</dbReference>